<feature type="compositionally biased region" description="Basic and acidic residues" evidence="1">
    <location>
        <begin position="73"/>
        <end position="85"/>
    </location>
</feature>
<keyword evidence="3" id="KW-1185">Reference proteome</keyword>
<sequence length="185" mass="20842">NSQNLSNIDYNEVGLHGDALTHYIITLLTPAKANKIEIHLAHGLDSMIESKDIDIDSHILKCNIINGGHSERLWGEEDKNSKDTDSNANSNNTDKDSNQDSPLANKQIHDMYFSYGEDCKRIKNNSKCQDDLNLHIITKDYKDGEYVEINANINGNTISLKGRVKDNEIIFMNALKDIPNINTKE</sequence>
<organism evidence="2 3">
    <name type="scientific">Helicobacter didelphidarum</name>
    <dbReference type="NCBI Taxonomy" id="2040648"/>
    <lineage>
        <taxon>Bacteria</taxon>
        <taxon>Pseudomonadati</taxon>
        <taxon>Campylobacterota</taxon>
        <taxon>Epsilonproteobacteria</taxon>
        <taxon>Campylobacterales</taxon>
        <taxon>Helicobacteraceae</taxon>
        <taxon>Helicobacter</taxon>
    </lineage>
</organism>
<evidence type="ECO:0000256" key="1">
    <source>
        <dbReference type="SAM" id="MobiDB-lite"/>
    </source>
</evidence>
<evidence type="ECO:0000313" key="3">
    <source>
        <dbReference type="Proteomes" id="UP000256379"/>
    </source>
</evidence>
<proteinExistence type="predicted"/>
<evidence type="ECO:0000313" key="2">
    <source>
        <dbReference type="EMBL" id="RDU60405.1"/>
    </source>
</evidence>
<dbReference type="Proteomes" id="UP000256379">
    <property type="component" value="Unassembled WGS sequence"/>
</dbReference>
<name>A0A3D8I607_9HELI</name>
<reference evidence="2 3" key="1">
    <citation type="submission" date="2018-04" db="EMBL/GenBank/DDBJ databases">
        <title>Novel Campyloabacter and Helicobacter Species and Strains.</title>
        <authorList>
            <person name="Mannion A.J."/>
            <person name="Shen Z."/>
            <person name="Fox J.G."/>
        </authorList>
    </citation>
    <scope>NUCLEOTIDE SEQUENCE [LARGE SCALE GENOMIC DNA]</scope>
    <source>
        <strain evidence="2 3">MIT 17-337</strain>
    </source>
</reference>
<dbReference type="EMBL" id="NXLQ01000089">
    <property type="protein sequence ID" value="RDU60405.1"/>
    <property type="molecule type" value="Genomic_DNA"/>
</dbReference>
<feature type="non-terminal residue" evidence="2">
    <location>
        <position position="1"/>
    </location>
</feature>
<dbReference type="AlphaFoldDB" id="A0A3D8I607"/>
<feature type="region of interest" description="Disordered" evidence="1">
    <location>
        <begin position="73"/>
        <end position="103"/>
    </location>
</feature>
<comment type="caution">
    <text evidence="2">The sequence shown here is derived from an EMBL/GenBank/DDBJ whole genome shotgun (WGS) entry which is preliminary data.</text>
</comment>
<protein>
    <submittedName>
        <fullName evidence="2">Uncharacterized protein</fullName>
    </submittedName>
</protein>
<gene>
    <name evidence="2" type="ORF">CQA53_10895</name>
</gene>
<accession>A0A3D8I607</accession>